<reference evidence="3" key="1">
    <citation type="journal article" date="2020" name="Fungal Divers.">
        <title>Resolving the Mortierellaceae phylogeny through synthesis of multi-gene phylogenetics and phylogenomics.</title>
        <authorList>
            <person name="Vandepol N."/>
            <person name="Liber J."/>
            <person name="Desiro A."/>
            <person name="Na H."/>
            <person name="Kennedy M."/>
            <person name="Barry K."/>
            <person name="Grigoriev I.V."/>
            <person name="Miller A.N."/>
            <person name="O'Donnell K."/>
            <person name="Stajich J.E."/>
            <person name="Bonito G."/>
        </authorList>
    </citation>
    <scope>NUCLEOTIDE SEQUENCE</scope>
    <source>
        <strain evidence="3">NVP1</strain>
    </source>
</reference>
<dbReference type="Gene3D" id="1.10.287.110">
    <property type="entry name" value="DnaJ domain"/>
    <property type="match status" value="1"/>
</dbReference>
<keyword evidence="4" id="KW-1185">Reference proteome</keyword>
<sequence length="316" mass="33695">MEVNKDEALRCLDIGRRHLNSGNYTSARKFAAKSIALFPTPEAKQFLAKVDQEESSASPSTGSSSSFSGSPNPSSTPSSTKSSPNPGSSGFGSSSRPNSVPPRPRSTPVEHKPAERDYTPEQVAAVKAIRSSGGDFYKVLGVGKDATESEIKKAYRKLALQMHPDKNAAPGADEAFKIVSKAFTVLSDPQKRAIFDQHGPDDGKSSGVNYDRANPAGHGFSGMHGMNGMNGFGEEISPEELFNMFFGGGQFGGSFHSATFAGPGFGRQFGARQRTQQTQHRQHRQHPHQQAGGDGATSGLSSLIQILPLILLFIIS</sequence>
<dbReference type="Proteomes" id="UP000696485">
    <property type="component" value="Unassembled WGS sequence"/>
</dbReference>
<evidence type="ECO:0000313" key="3">
    <source>
        <dbReference type="EMBL" id="KAF9337244.1"/>
    </source>
</evidence>
<protein>
    <recommendedName>
        <fullName evidence="2">J domain-containing protein</fullName>
    </recommendedName>
</protein>
<dbReference type="PANTHER" id="PTHR43908">
    <property type="entry name" value="AT29763P-RELATED"/>
    <property type="match status" value="1"/>
</dbReference>
<dbReference type="GO" id="GO:0030544">
    <property type="term" value="F:Hsp70 protein binding"/>
    <property type="evidence" value="ECO:0007669"/>
    <property type="project" value="TreeGrafter"/>
</dbReference>
<accession>A0A9P5SUV9</accession>
<proteinExistence type="predicted"/>
<dbReference type="SMART" id="SM00271">
    <property type="entry name" value="DnaJ"/>
    <property type="match status" value="1"/>
</dbReference>
<dbReference type="FunFam" id="1.10.287.110:FF:000070">
    <property type="entry name" value="Endoplasmic reticulum protein, putative"/>
    <property type="match status" value="1"/>
</dbReference>
<dbReference type="AlphaFoldDB" id="A0A9P5SUV9"/>
<evidence type="ECO:0000259" key="2">
    <source>
        <dbReference type="PROSITE" id="PS50076"/>
    </source>
</evidence>
<dbReference type="InterPro" id="IPR036869">
    <property type="entry name" value="J_dom_sf"/>
</dbReference>
<dbReference type="GO" id="GO:0071218">
    <property type="term" value="P:cellular response to misfolded protein"/>
    <property type="evidence" value="ECO:0007669"/>
    <property type="project" value="TreeGrafter"/>
</dbReference>
<dbReference type="InterPro" id="IPR051100">
    <property type="entry name" value="DnaJ_subfamily_B/C"/>
</dbReference>
<dbReference type="InterPro" id="IPR001623">
    <property type="entry name" value="DnaJ_domain"/>
</dbReference>
<dbReference type="CDD" id="cd06257">
    <property type="entry name" value="DnaJ"/>
    <property type="match status" value="1"/>
</dbReference>
<organism evidence="3 4">
    <name type="scientific">Podila minutissima</name>
    <dbReference type="NCBI Taxonomy" id="64525"/>
    <lineage>
        <taxon>Eukaryota</taxon>
        <taxon>Fungi</taxon>
        <taxon>Fungi incertae sedis</taxon>
        <taxon>Mucoromycota</taxon>
        <taxon>Mortierellomycotina</taxon>
        <taxon>Mortierellomycetes</taxon>
        <taxon>Mortierellales</taxon>
        <taxon>Mortierellaceae</taxon>
        <taxon>Podila</taxon>
    </lineage>
</organism>
<feature type="region of interest" description="Disordered" evidence="1">
    <location>
        <begin position="47"/>
        <end position="120"/>
    </location>
</feature>
<feature type="compositionally biased region" description="Low complexity" evidence="1">
    <location>
        <begin position="55"/>
        <end position="98"/>
    </location>
</feature>
<dbReference type="Pfam" id="PF00226">
    <property type="entry name" value="DnaJ"/>
    <property type="match status" value="1"/>
</dbReference>
<feature type="compositionally biased region" description="Basic and acidic residues" evidence="1">
    <location>
        <begin position="108"/>
        <end position="119"/>
    </location>
</feature>
<feature type="region of interest" description="Disordered" evidence="1">
    <location>
        <begin position="266"/>
        <end position="296"/>
    </location>
</feature>
<dbReference type="SUPFAM" id="SSF46565">
    <property type="entry name" value="Chaperone J-domain"/>
    <property type="match status" value="1"/>
</dbReference>
<dbReference type="GO" id="GO:0005789">
    <property type="term" value="C:endoplasmic reticulum membrane"/>
    <property type="evidence" value="ECO:0007669"/>
    <property type="project" value="TreeGrafter"/>
</dbReference>
<evidence type="ECO:0000256" key="1">
    <source>
        <dbReference type="SAM" id="MobiDB-lite"/>
    </source>
</evidence>
<comment type="caution">
    <text evidence="3">The sequence shown here is derived from an EMBL/GenBank/DDBJ whole genome shotgun (WGS) entry which is preliminary data.</text>
</comment>
<dbReference type="PROSITE" id="PS50076">
    <property type="entry name" value="DNAJ_2"/>
    <property type="match status" value="1"/>
</dbReference>
<name>A0A9P5SUV9_9FUNG</name>
<evidence type="ECO:0000313" key="4">
    <source>
        <dbReference type="Proteomes" id="UP000696485"/>
    </source>
</evidence>
<feature type="domain" description="J" evidence="2">
    <location>
        <begin position="135"/>
        <end position="199"/>
    </location>
</feature>
<feature type="non-terminal residue" evidence="3">
    <location>
        <position position="1"/>
    </location>
</feature>
<dbReference type="EMBL" id="JAAAUY010000032">
    <property type="protein sequence ID" value="KAF9337244.1"/>
    <property type="molecule type" value="Genomic_DNA"/>
</dbReference>
<dbReference type="PRINTS" id="PR00625">
    <property type="entry name" value="JDOMAIN"/>
</dbReference>
<dbReference type="PANTHER" id="PTHR43908:SF3">
    <property type="entry name" value="AT29763P-RELATED"/>
    <property type="match status" value="1"/>
</dbReference>
<gene>
    <name evidence="3" type="ORF">BG006_005644</name>
</gene>